<dbReference type="Proteomes" id="UP000767238">
    <property type="component" value="Unassembled WGS sequence"/>
</dbReference>
<dbReference type="EMBL" id="JAHFYH010000120">
    <property type="protein sequence ID" value="KAH0212239.1"/>
    <property type="molecule type" value="Genomic_DNA"/>
</dbReference>
<evidence type="ECO:0000313" key="4">
    <source>
        <dbReference type="EMBL" id="KAH0212239.1"/>
    </source>
</evidence>
<evidence type="ECO:0000313" key="5">
    <source>
        <dbReference type="Proteomes" id="UP000767238"/>
    </source>
</evidence>
<feature type="region of interest" description="Disordered" evidence="1">
    <location>
        <begin position="31"/>
        <end position="62"/>
    </location>
</feature>
<feature type="non-terminal residue" evidence="4">
    <location>
        <position position="1"/>
    </location>
</feature>
<sequence length="381" mass="37405">MPSFTAISAAAILAFSGMASAIPQYNFANGTSSAGPTGSGRPTSSSMRPMGTAGAGAASGSNSTVPAIDGKFCPGLDLDLYIDNSGFTFQIQCDTTHFGTIIDIQVNLTRRAVPSSLDDCMNLCDATTSCVGTAFDTNARSCTLFSDVQAAYTQQGTQFAQRVASGSGNGAGNGAAGNGAAGNGAAGNGEVTISAGGVATSTIYSTNVVTIHSCAPTVTNCPLKNGAAATITQLIAVSSTEYICPTATVIPAAPIACTDCPYSASTATVFSATGGSLVPVATTVYACPSATGTALTTTICTACAKPTANMNNGNGASTQTVTVCNGQNCPAMTSAPASSSSIMAVYTPTQSSQMAVYTGAASNVKAAGALAAVFGAAALVL</sequence>
<name>A0A9P8G7I7_AURME</name>
<organism evidence="4 5">
    <name type="scientific">Aureobasidium melanogenum</name>
    <name type="common">Aureobasidium pullulans var. melanogenum</name>
    <dbReference type="NCBI Taxonomy" id="46634"/>
    <lineage>
        <taxon>Eukaryota</taxon>
        <taxon>Fungi</taxon>
        <taxon>Dikarya</taxon>
        <taxon>Ascomycota</taxon>
        <taxon>Pezizomycotina</taxon>
        <taxon>Dothideomycetes</taxon>
        <taxon>Dothideomycetidae</taxon>
        <taxon>Dothideales</taxon>
        <taxon>Saccotheciaceae</taxon>
        <taxon>Aureobasidium</taxon>
    </lineage>
</organism>
<evidence type="ECO:0000259" key="3">
    <source>
        <dbReference type="PROSITE" id="PS50948"/>
    </source>
</evidence>
<dbReference type="PROSITE" id="PS50948">
    <property type="entry name" value="PAN"/>
    <property type="match status" value="1"/>
</dbReference>
<dbReference type="InterPro" id="IPR003609">
    <property type="entry name" value="Pan_app"/>
</dbReference>
<reference evidence="4" key="1">
    <citation type="journal article" date="2021" name="J Fungi (Basel)">
        <title>Virulence traits and population genomics of the black yeast Aureobasidium melanogenum.</title>
        <authorList>
            <person name="Cernosa A."/>
            <person name="Sun X."/>
            <person name="Gostincar C."/>
            <person name="Fang C."/>
            <person name="Gunde-Cimerman N."/>
            <person name="Song Z."/>
        </authorList>
    </citation>
    <scope>NUCLEOTIDE SEQUENCE</scope>
    <source>
        <strain evidence="4">EXF-8016</strain>
    </source>
</reference>
<evidence type="ECO:0000256" key="2">
    <source>
        <dbReference type="SAM" id="SignalP"/>
    </source>
</evidence>
<comment type="caution">
    <text evidence="4">The sequence shown here is derived from an EMBL/GenBank/DDBJ whole genome shotgun (WGS) entry which is preliminary data.</text>
</comment>
<dbReference type="AlphaFoldDB" id="A0A9P8G7I7"/>
<dbReference type="OrthoDB" id="3565477at2759"/>
<evidence type="ECO:0000256" key="1">
    <source>
        <dbReference type="SAM" id="MobiDB-lite"/>
    </source>
</evidence>
<accession>A0A9P8G7I7</accession>
<proteinExistence type="predicted"/>
<reference evidence="4" key="2">
    <citation type="submission" date="2021-08" db="EMBL/GenBank/DDBJ databases">
        <authorList>
            <person name="Gostincar C."/>
            <person name="Sun X."/>
            <person name="Song Z."/>
            <person name="Gunde-Cimerman N."/>
        </authorList>
    </citation>
    <scope>NUCLEOTIDE SEQUENCE</scope>
    <source>
        <strain evidence="4">EXF-8016</strain>
    </source>
</reference>
<gene>
    <name evidence="4" type="ORF">KCV03_g9426</name>
</gene>
<feature type="signal peptide" evidence="2">
    <location>
        <begin position="1"/>
        <end position="21"/>
    </location>
</feature>
<dbReference type="Gene3D" id="3.50.4.10">
    <property type="entry name" value="Hepatocyte Growth Factor"/>
    <property type="match status" value="1"/>
</dbReference>
<keyword evidence="2" id="KW-0732">Signal</keyword>
<protein>
    <recommendedName>
        <fullName evidence="3">Apple domain-containing protein</fullName>
    </recommendedName>
</protein>
<feature type="chain" id="PRO_5040204447" description="Apple domain-containing protein" evidence="2">
    <location>
        <begin position="22"/>
        <end position="381"/>
    </location>
</feature>
<feature type="domain" description="Apple" evidence="3">
    <location>
        <begin position="93"/>
        <end position="164"/>
    </location>
</feature>